<dbReference type="Pfam" id="PF13672">
    <property type="entry name" value="PP2C_2"/>
    <property type="match status" value="1"/>
</dbReference>
<dbReference type="PROSITE" id="PS00108">
    <property type="entry name" value="PROTEIN_KINASE_ST"/>
    <property type="match status" value="1"/>
</dbReference>
<keyword evidence="5 12" id="KW-0418">Kinase</keyword>
<comment type="catalytic activity">
    <reaction evidence="7">
        <text>L-threonyl-[protein] + ATP = O-phospho-L-threonyl-[protein] + ADP + H(+)</text>
        <dbReference type="Rhea" id="RHEA:46608"/>
        <dbReference type="Rhea" id="RHEA-COMP:11060"/>
        <dbReference type="Rhea" id="RHEA-COMP:11605"/>
        <dbReference type="ChEBI" id="CHEBI:15378"/>
        <dbReference type="ChEBI" id="CHEBI:30013"/>
        <dbReference type="ChEBI" id="CHEBI:30616"/>
        <dbReference type="ChEBI" id="CHEBI:61977"/>
        <dbReference type="ChEBI" id="CHEBI:456216"/>
        <dbReference type="EC" id="2.7.11.1"/>
    </reaction>
</comment>
<feature type="domain" description="Protein kinase" evidence="10">
    <location>
        <begin position="271"/>
        <end position="537"/>
    </location>
</feature>
<keyword evidence="6" id="KW-0067">ATP-binding</keyword>
<dbReference type="PROSITE" id="PS51746">
    <property type="entry name" value="PPM_2"/>
    <property type="match status" value="1"/>
</dbReference>
<evidence type="ECO:0000256" key="7">
    <source>
        <dbReference type="ARBA" id="ARBA00047899"/>
    </source>
</evidence>
<comment type="catalytic activity">
    <reaction evidence="8">
        <text>L-seryl-[protein] + ATP = O-phospho-L-seryl-[protein] + ADP + H(+)</text>
        <dbReference type="Rhea" id="RHEA:17989"/>
        <dbReference type="Rhea" id="RHEA-COMP:9863"/>
        <dbReference type="Rhea" id="RHEA-COMP:11604"/>
        <dbReference type="ChEBI" id="CHEBI:15378"/>
        <dbReference type="ChEBI" id="CHEBI:29999"/>
        <dbReference type="ChEBI" id="CHEBI:30616"/>
        <dbReference type="ChEBI" id="CHEBI:83421"/>
        <dbReference type="ChEBI" id="CHEBI:456216"/>
        <dbReference type="EC" id="2.7.11.1"/>
    </reaction>
</comment>
<dbReference type="GO" id="GO:0004674">
    <property type="term" value="F:protein serine/threonine kinase activity"/>
    <property type="evidence" value="ECO:0007669"/>
    <property type="project" value="UniProtKB-KW"/>
</dbReference>
<sequence>MKTQAFHCQMEFGSLTQTGVKDQNQDAIIIKLPKTRSDWEFKGAVFCIADGISSSEHGQQASHVSTTQFVNDYYSTPNTWDITHSVRKVLSSLNQWLYAQGRQQLNHNGMITTFSSLIIQSNTAHLFHVGDCRVYLIRQNTMTQLTRDHSRKVFGQKTQLTRALGMDEHLELDYQSLVLRQGDKLLMTTDGLHQCFEPQQLLDSLNNSNTCQEQCEQLTQQVSQIGSDDNFSAIIIEIKSLAKNGLLEHQSEFHSKTIPPALSTGQYLDHFYIEEILHQGRRSHVYLAKDTHNDQLRVIKTLSLYDEDTFDAITQFANENWIGQQLDNRRLMSIYPSPVESEFMYQVCEYVPGCTLRQWMIDNPQAELHQVRILLNNLIQALRSLQRAHIVHRDLKPENIMVLNNLDIKIIDFGAAGIIETQPQSRGQFSIPLGDVQYAAPEYIDTCYANTQSDLFSVAVIGYELLTHQWPFGEKNQQNIAKSRHQKWQYQSLQLQRPDLPIWLDYVFEKATHPNPQHRYQVLGEFIQDLATPNPTLIKKHHRNPLIKKNPVLFWKSVAMIALAVSVFEALLLLNP</sequence>
<dbReference type="InterPro" id="IPR001932">
    <property type="entry name" value="PPM-type_phosphatase-like_dom"/>
</dbReference>
<dbReference type="Gene3D" id="1.10.510.10">
    <property type="entry name" value="Transferase(Phosphotransferase) domain 1"/>
    <property type="match status" value="1"/>
</dbReference>
<dbReference type="RefSeq" id="WP_306101267.1">
    <property type="nucleotide sequence ID" value="NZ_CP162601.1"/>
</dbReference>
<feature type="transmembrane region" description="Helical" evidence="9">
    <location>
        <begin position="553"/>
        <end position="574"/>
    </location>
</feature>
<accession>A0AB39HI68</accession>
<dbReference type="KEGG" id="vih:AB0763_05390"/>
<dbReference type="CDD" id="cd00143">
    <property type="entry name" value="PP2Cc"/>
    <property type="match status" value="1"/>
</dbReference>
<keyword evidence="9" id="KW-1133">Transmembrane helix</keyword>
<evidence type="ECO:0000256" key="2">
    <source>
        <dbReference type="ARBA" id="ARBA00022527"/>
    </source>
</evidence>
<evidence type="ECO:0000256" key="4">
    <source>
        <dbReference type="ARBA" id="ARBA00022741"/>
    </source>
</evidence>
<dbReference type="Pfam" id="PF00069">
    <property type="entry name" value="Pkinase"/>
    <property type="match status" value="1"/>
</dbReference>
<dbReference type="SMART" id="SM00220">
    <property type="entry name" value="S_TKc"/>
    <property type="match status" value="1"/>
</dbReference>
<evidence type="ECO:0000256" key="8">
    <source>
        <dbReference type="ARBA" id="ARBA00048679"/>
    </source>
</evidence>
<gene>
    <name evidence="12" type="ORF">AB0763_05390</name>
</gene>
<dbReference type="PANTHER" id="PTHR24356">
    <property type="entry name" value="SERINE/THREONINE-PROTEIN KINASE"/>
    <property type="match status" value="1"/>
</dbReference>
<dbReference type="SUPFAM" id="SSF81606">
    <property type="entry name" value="PP2C-like"/>
    <property type="match status" value="1"/>
</dbReference>
<feature type="domain" description="PPM-type phosphatase" evidence="11">
    <location>
        <begin position="11"/>
        <end position="238"/>
    </location>
</feature>
<dbReference type="InterPro" id="IPR036457">
    <property type="entry name" value="PPM-type-like_dom_sf"/>
</dbReference>
<dbReference type="InterPro" id="IPR008271">
    <property type="entry name" value="Ser/Thr_kinase_AS"/>
</dbReference>
<organism evidence="12">
    <name type="scientific">Vibrio sp. HB236076</name>
    <dbReference type="NCBI Taxonomy" id="3232307"/>
    <lineage>
        <taxon>Bacteria</taxon>
        <taxon>Pseudomonadati</taxon>
        <taxon>Pseudomonadota</taxon>
        <taxon>Gammaproteobacteria</taxon>
        <taxon>Vibrionales</taxon>
        <taxon>Vibrionaceae</taxon>
        <taxon>Vibrio</taxon>
    </lineage>
</organism>
<evidence type="ECO:0000256" key="3">
    <source>
        <dbReference type="ARBA" id="ARBA00022679"/>
    </source>
</evidence>
<dbReference type="Gene3D" id="3.60.40.10">
    <property type="entry name" value="PPM-type phosphatase domain"/>
    <property type="match status" value="1"/>
</dbReference>
<dbReference type="EMBL" id="CP162601">
    <property type="protein sequence ID" value="XDK26073.1"/>
    <property type="molecule type" value="Genomic_DNA"/>
</dbReference>
<evidence type="ECO:0000256" key="5">
    <source>
        <dbReference type="ARBA" id="ARBA00022777"/>
    </source>
</evidence>
<keyword evidence="9" id="KW-0812">Transmembrane</keyword>
<dbReference type="GO" id="GO:0005524">
    <property type="term" value="F:ATP binding"/>
    <property type="evidence" value="ECO:0007669"/>
    <property type="project" value="UniProtKB-KW"/>
</dbReference>
<dbReference type="CDD" id="cd14014">
    <property type="entry name" value="STKc_PknB_like"/>
    <property type="match status" value="1"/>
</dbReference>
<evidence type="ECO:0000256" key="9">
    <source>
        <dbReference type="SAM" id="Phobius"/>
    </source>
</evidence>
<dbReference type="SUPFAM" id="SSF56112">
    <property type="entry name" value="Protein kinase-like (PK-like)"/>
    <property type="match status" value="1"/>
</dbReference>
<dbReference type="SMART" id="SM00331">
    <property type="entry name" value="PP2C_SIG"/>
    <property type="match status" value="1"/>
</dbReference>
<dbReference type="AlphaFoldDB" id="A0AB39HI68"/>
<keyword evidence="3" id="KW-0808">Transferase</keyword>
<reference evidence="12" key="1">
    <citation type="submission" date="2024-07" db="EMBL/GenBank/DDBJ databases">
        <title>Genome Analysis of a Potential Novel Vibrio Species Secreting pH- and Thermo-stable Alginate Lyase and its Application in Producing Alginate Oligosaccharides.</title>
        <authorList>
            <person name="Huang H."/>
            <person name="Bao K."/>
        </authorList>
    </citation>
    <scope>NUCLEOTIDE SEQUENCE</scope>
    <source>
        <strain evidence="12">HB236076</strain>
    </source>
</reference>
<dbReference type="InterPro" id="IPR050236">
    <property type="entry name" value="Ser_Thr_kinase_AGC"/>
</dbReference>
<evidence type="ECO:0000256" key="6">
    <source>
        <dbReference type="ARBA" id="ARBA00022840"/>
    </source>
</evidence>
<proteinExistence type="predicted"/>
<dbReference type="PROSITE" id="PS50011">
    <property type="entry name" value="PROTEIN_KINASE_DOM"/>
    <property type="match status" value="1"/>
</dbReference>
<keyword evidence="9" id="KW-0472">Membrane</keyword>
<keyword evidence="4" id="KW-0547">Nucleotide-binding</keyword>
<evidence type="ECO:0000313" key="12">
    <source>
        <dbReference type="EMBL" id="XDK26073.1"/>
    </source>
</evidence>
<name>A0AB39HI68_9VIBR</name>
<dbReference type="InterPro" id="IPR000719">
    <property type="entry name" value="Prot_kinase_dom"/>
</dbReference>
<keyword evidence="2" id="KW-0723">Serine/threonine-protein kinase</keyword>
<evidence type="ECO:0000259" key="10">
    <source>
        <dbReference type="PROSITE" id="PS50011"/>
    </source>
</evidence>
<dbReference type="SMART" id="SM00332">
    <property type="entry name" value="PP2Cc"/>
    <property type="match status" value="1"/>
</dbReference>
<dbReference type="EC" id="2.7.11.1" evidence="1"/>
<dbReference type="InterPro" id="IPR011009">
    <property type="entry name" value="Kinase-like_dom_sf"/>
</dbReference>
<evidence type="ECO:0000259" key="11">
    <source>
        <dbReference type="PROSITE" id="PS51746"/>
    </source>
</evidence>
<evidence type="ECO:0000256" key="1">
    <source>
        <dbReference type="ARBA" id="ARBA00012513"/>
    </source>
</evidence>
<protein>
    <recommendedName>
        <fullName evidence="1">non-specific serine/threonine protein kinase</fullName>
        <ecNumber evidence="1">2.7.11.1</ecNumber>
    </recommendedName>
</protein>